<dbReference type="GO" id="GO:0007165">
    <property type="term" value="P:signal transduction"/>
    <property type="evidence" value="ECO:0007669"/>
    <property type="project" value="TreeGrafter"/>
</dbReference>
<comment type="catalytic activity">
    <reaction evidence="7">
        <text>L-threonyl-[protein] + ATP = O-phospho-L-threonyl-[protein] + ADP + H(+)</text>
        <dbReference type="Rhea" id="RHEA:46608"/>
        <dbReference type="Rhea" id="RHEA-COMP:11060"/>
        <dbReference type="Rhea" id="RHEA-COMP:11605"/>
        <dbReference type="ChEBI" id="CHEBI:15378"/>
        <dbReference type="ChEBI" id="CHEBI:30013"/>
        <dbReference type="ChEBI" id="CHEBI:30616"/>
        <dbReference type="ChEBI" id="CHEBI:61977"/>
        <dbReference type="ChEBI" id="CHEBI:456216"/>
        <dbReference type="EC" id="2.7.11.1"/>
    </reaction>
</comment>
<dbReference type="SMART" id="SM00220">
    <property type="entry name" value="S_TKc"/>
    <property type="match status" value="1"/>
</dbReference>
<dbReference type="Gene3D" id="1.10.510.10">
    <property type="entry name" value="Transferase(Phosphotransferase) domain 1"/>
    <property type="match status" value="1"/>
</dbReference>
<name>G0UYB0_TRYCI</name>
<keyword evidence="6 9" id="KW-0067">ATP-binding</keyword>
<dbReference type="FunFam" id="3.30.200.20:FF:000042">
    <property type="entry name" value="Aurora kinase A"/>
    <property type="match status" value="1"/>
</dbReference>
<sequence length="274" mass="31071">MEKTVVDQYVLGQKLGAGSFSTVRLATDAQGRKWAVKVIDKTRLGKANMEEQLFREVEAMRVLKHKNIIGFRDFKETDSNYYLVLEFVSGGELFDKIVAAKRFDEPTARRYFQQLIAGVHYCHSKGFAHRDLKPENLLLDATGELKISDFGFCSSKDDSESVFEKAMGTPNYIAPETLNGGYYDVFAADIWSCGVILYVMLAGKLPFEDRNPRSLLEKVKAGEFIMLRQVSEAVKDLVKRILVVNPENRITMEAIIAHPWFAVGWDDRRLKEGA</sequence>
<comment type="similarity">
    <text evidence="10">Belongs to the protein kinase superfamily.</text>
</comment>
<dbReference type="AlphaFoldDB" id="G0UYB0"/>
<accession>G0UYB0</accession>
<dbReference type="Pfam" id="PF00069">
    <property type="entry name" value="Pkinase"/>
    <property type="match status" value="1"/>
</dbReference>
<evidence type="ECO:0000256" key="8">
    <source>
        <dbReference type="ARBA" id="ARBA00048679"/>
    </source>
</evidence>
<dbReference type="EMBL" id="HE575323">
    <property type="protein sequence ID" value="CCC94377.1"/>
    <property type="molecule type" value="Genomic_DNA"/>
</dbReference>
<keyword evidence="4 9" id="KW-0547">Nucleotide-binding</keyword>
<reference evidence="12" key="1">
    <citation type="journal article" date="2012" name="Proc. Natl. Acad. Sci. U.S.A.">
        <title>Antigenic diversity is generated by distinct evolutionary mechanisms in African trypanosome species.</title>
        <authorList>
            <person name="Jackson A.P."/>
            <person name="Berry A."/>
            <person name="Aslett M."/>
            <person name="Allison H.C."/>
            <person name="Burton P."/>
            <person name="Vavrova-Anderson J."/>
            <person name="Brown R."/>
            <person name="Browne H."/>
            <person name="Corton N."/>
            <person name="Hauser H."/>
            <person name="Gamble J."/>
            <person name="Gilderthorp R."/>
            <person name="Marcello L."/>
            <person name="McQuillan J."/>
            <person name="Otto T.D."/>
            <person name="Quail M.A."/>
            <person name="Sanders M.J."/>
            <person name="van Tonder A."/>
            <person name="Ginger M.L."/>
            <person name="Field M.C."/>
            <person name="Barry J.D."/>
            <person name="Hertz-Fowler C."/>
            <person name="Berriman M."/>
        </authorList>
    </citation>
    <scope>NUCLEOTIDE SEQUENCE</scope>
    <source>
        <strain evidence="12">IL3000</strain>
    </source>
</reference>
<dbReference type="PROSITE" id="PS00108">
    <property type="entry name" value="PROTEIN_KINASE_ST"/>
    <property type="match status" value="1"/>
</dbReference>
<keyword evidence="5" id="KW-0418">Kinase</keyword>
<dbReference type="InterPro" id="IPR008271">
    <property type="entry name" value="Ser/Thr_kinase_AS"/>
</dbReference>
<dbReference type="PROSITE" id="PS00107">
    <property type="entry name" value="PROTEIN_KINASE_ATP"/>
    <property type="match status" value="1"/>
</dbReference>
<dbReference type="EC" id="2.7.11.1" evidence="1"/>
<dbReference type="PIRSF" id="PIRSF000654">
    <property type="entry name" value="Integrin-linked_kinase"/>
    <property type="match status" value="1"/>
</dbReference>
<evidence type="ECO:0000259" key="11">
    <source>
        <dbReference type="PROSITE" id="PS50011"/>
    </source>
</evidence>
<evidence type="ECO:0000256" key="6">
    <source>
        <dbReference type="ARBA" id="ARBA00022840"/>
    </source>
</evidence>
<dbReference type="VEuPathDB" id="TriTrypDB:TcIL3000_10_11580"/>
<feature type="binding site" evidence="9">
    <location>
        <position position="37"/>
    </location>
    <ligand>
        <name>ATP</name>
        <dbReference type="ChEBI" id="CHEBI:30616"/>
    </ligand>
</feature>
<dbReference type="FunFam" id="1.10.510.10:FF:000279">
    <property type="entry name" value="Non-specific serine/threonine protein kinase"/>
    <property type="match status" value="1"/>
</dbReference>
<comment type="catalytic activity">
    <reaction evidence="8">
        <text>L-seryl-[protein] + ATP = O-phospho-L-seryl-[protein] + ADP + H(+)</text>
        <dbReference type="Rhea" id="RHEA:17989"/>
        <dbReference type="Rhea" id="RHEA-COMP:9863"/>
        <dbReference type="Rhea" id="RHEA-COMP:11604"/>
        <dbReference type="ChEBI" id="CHEBI:15378"/>
        <dbReference type="ChEBI" id="CHEBI:29999"/>
        <dbReference type="ChEBI" id="CHEBI:30616"/>
        <dbReference type="ChEBI" id="CHEBI:83421"/>
        <dbReference type="ChEBI" id="CHEBI:456216"/>
        <dbReference type="EC" id="2.7.11.1"/>
    </reaction>
</comment>
<evidence type="ECO:0000256" key="4">
    <source>
        <dbReference type="ARBA" id="ARBA00022741"/>
    </source>
</evidence>
<keyword evidence="3" id="KW-0808">Transferase</keyword>
<evidence type="ECO:0000313" key="12">
    <source>
        <dbReference type="EMBL" id="CCC94377.1"/>
    </source>
</evidence>
<dbReference type="InterPro" id="IPR011009">
    <property type="entry name" value="Kinase-like_dom_sf"/>
</dbReference>
<dbReference type="InterPro" id="IPR000719">
    <property type="entry name" value="Prot_kinase_dom"/>
</dbReference>
<dbReference type="GO" id="GO:0005524">
    <property type="term" value="F:ATP binding"/>
    <property type="evidence" value="ECO:0007669"/>
    <property type="project" value="UniProtKB-UniRule"/>
</dbReference>
<dbReference type="PANTHER" id="PTHR43895:SF32">
    <property type="entry name" value="SERINE_THREONINE-PROTEIN KINASE CHK1"/>
    <property type="match status" value="1"/>
</dbReference>
<keyword evidence="2 10" id="KW-0723">Serine/threonine-protein kinase</keyword>
<organism evidence="12">
    <name type="scientific">Trypanosoma congolense (strain IL3000)</name>
    <dbReference type="NCBI Taxonomy" id="1068625"/>
    <lineage>
        <taxon>Eukaryota</taxon>
        <taxon>Discoba</taxon>
        <taxon>Euglenozoa</taxon>
        <taxon>Kinetoplastea</taxon>
        <taxon>Metakinetoplastina</taxon>
        <taxon>Trypanosomatida</taxon>
        <taxon>Trypanosomatidae</taxon>
        <taxon>Trypanosoma</taxon>
        <taxon>Nannomonas</taxon>
    </lineage>
</organism>
<evidence type="ECO:0000256" key="1">
    <source>
        <dbReference type="ARBA" id="ARBA00012513"/>
    </source>
</evidence>
<evidence type="ECO:0000256" key="2">
    <source>
        <dbReference type="ARBA" id="ARBA00022527"/>
    </source>
</evidence>
<evidence type="ECO:0000256" key="9">
    <source>
        <dbReference type="PROSITE-ProRule" id="PRU10141"/>
    </source>
</evidence>
<feature type="domain" description="Protein kinase" evidence="11">
    <location>
        <begin position="9"/>
        <end position="261"/>
    </location>
</feature>
<dbReference type="GO" id="GO:0004674">
    <property type="term" value="F:protein serine/threonine kinase activity"/>
    <property type="evidence" value="ECO:0007669"/>
    <property type="project" value="UniProtKB-KW"/>
</dbReference>
<dbReference type="CDD" id="cd14003">
    <property type="entry name" value="STKc_AMPK-like"/>
    <property type="match status" value="1"/>
</dbReference>
<dbReference type="InterPro" id="IPR017441">
    <property type="entry name" value="Protein_kinase_ATP_BS"/>
</dbReference>
<protein>
    <recommendedName>
        <fullName evidence="1">non-specific serine/threonine protein kinase</fullName>
        <ecNumber evidence="1">2.7.11.1</ecNumber>
    </recommendedName>
</protein>
<evidence type="ECO:0000256" key="10">
    <source>
        <dbReference type="RuleBase" id="RU000304"/>
    </source>
</evidence>
<evidence type="ECO:0000256" key="5">
    <source>
        <dbReference type="ARBA" id="ARBA00022777"/>
    </source>
</evidence>
<evidence type="ECO:0000256" key="3">
    <source>
        <dbReference type="ARBA" id="ARBA00022679"/>
    </source>
</evidence>
<dbReference type="SUPFAM" id="SSF56112">
    <property type="entry name" value="Protein kinase-like (PK-like)"/>
    <property type="match status" value="1"/>
</dbReference>
<proteinExistence type="inferred from homology"/>
<gene>
    <name evidence="12" type="ORF">TCIL3000_10_11580</name>
</gene>
<dbReference type="PANTHER" id="PTHR43895">
    <property type="entry name" value="CALCIUM/CALMODULIN-DEPENDENT PROTEIN KINASE KINASE-RELATED"/>
    <property type="match status" value="1"/>
</dbReference>
<evidence type="ECO:0000256" key="7">
    <source>
        <dbReference type="ARBA" id="ARBA00047899"/>
    </source>
</evidence>
<dbReference type="PROSITE" id="PS50011">
    <property type="entry name" value="PROTEIN_KINASE_DOM"/>
    <property type="match status" value="1"/>
</dbReference>